<evidence type="ECO:0000259" key="2">
    <source>
        <dbReference type="PROSITE" id="PS50174"/>
    </source>
</evidence>
<dbReference type="EMBL" id="CAXAJV020001300">
    <property type="protein sequence ID" value="CAL7950724.1"/>
    <property type="molecule type" value="Genomic_DNA"/>
</dbReference>
<keyword evidence="4" id="KW-1185">Reference proteome</keyword>
<dbReference type="PANTHER" id="PTHR23149">
    <property type="entry name" value="G PATCH DOMAIN CONTAINING PROTEIN"/>
    <property type="match status" value="1"/>
</dbReference>
<reference evidence="3 4" key="1">
    <citation type="submission" date="2024-08" db="EMBL/GenBank/DDBJ databases">
        <authorList>
            <person name="Will J Nash"/>
            <person name="Angela Man"/>
            <person name="Seanna McTaggart"/>
            <person name="Kendall Baker"/>
            <person name="Tom Barker"/>
            <person name="Leah Catchpole"/>
            <person name="Alex Durrant"/>
            <person name="Karim Gharbi"/>
            <person name="Naomi Irish"/>
            <person name="Gemy Kaithakottil"/>
            <person name="Debby Ku"/>
            <person name="Aaliyah Providence"/>
            <person name="Felix Shaw"/>
            <person name="David Swarbreck"/>
            <person name="Chris Watkins"/>
            <person name="Ann M. McCartney"/>
            <person name="Giulio Formenti"/>
            <person name="Alice Mouton"/>
            <person name="Noel Vella"/>
            <person name="Bjorn M von Reumont"/>
            <person name="Adriana Vella"/>
            <person name="Wilfried Haerty"/>
        </authorList>
    </citation>
    <scope>NUCLEOTIDE SEQUENCE [LARGE SCALE GENOMIC DNA]</scope>
</reference>
<feature type="domain" description="G-patch" evidence="2">
    <location>
        <begin position="1"/>
        <end position="47"/>
    </location>
</feature>
<sequence>MNDFAKSQLMKYGWTEGKGLGKHENGITQALKPKLKFDTVGMGHRDKEWNNWWESGFNEAANSIMVESNTNGVSISVSKENATDDFNKEDLNKNKPKNIYENFLKTSTLLNGSLIKENNAHVPKKKSITENITHVPLTDEELFNICGGRTAHKGARHGLMLNGKLKRIAEQEEDLLNRNSCISMSENLRKTNDAPQDDKHRKVKDGSTVSLIKDLSHRLNTLCNVSDTEKKIVLEEVAKEELKWNKKEKSRKRKRKKEKRKDSILYDIESIVKEDAYNKLDDIPLPVGQKLEKQITEKNVQEELNDYIDFEQDRDISLRKKKKKKKLKEKKYQDNQYENIANTWEDEEIHHSQRKRFKKSHISLNHNTFECYSNEFQTKFSCNDVTVEYDKNRDSSVYTVESFSQDSYFKQKVAHINAKIKKKKRAKLRKKEKIKLIKITESLEAVHFNVEEETVEKNTEEKSKAIVKKIMATDIATDKTKSLKKKRKQSVHLKDFE</sequence>
<dbReference type="InterPro" id="IPR000467">
    <property type="entry name" value="G_patch_dom"/>
</dbReference>
<gene>
    <name evidence="3" type="ORF">XYLVIOL_LOCUS10143</name>
</gene>
<dbReference type="Pfam" id="PF01585">
    <property type="entry name" value="G-patch"/>
    <property type="match status" value="1"/>
</dbReference>
<organism evidence="3 4">
    <name type="scientific">Xylocopa violacea</name>
    <name type="common">Violet carpenter bee</name>
    <name type="synonym">Apis violacea</name>
    <dbReference type="NCBI Taxonomy" id="135666"/>
    <lineage>
        <taxon>Eukaryota</taxon>
        <taxon>Metazoa</taxon>
        <taxon>Ecdysozoa</taxon>
        <taxon>Arthropoda</taxon>
        <taxon>Hexapoda</taxon>
        <taxon>Insecta</taxon>
        <taxon>Pterygota</taxon>
        <taxon>Neoptera</taxon>
        <taxon>Endopterygota</taxon>
        <taxon>Hymenoptera</taxon>
        <taxon>Apocrita</taxon>
        <taxon>Aculeata</taxon>
        <taxon>Apoidea</taxon>
        <taxon>Anthophila</taxon>
        <taxon>Apidae</taxon>
        <taxon>Xylocopa</taxon>
        <taxon>Xylocopa</taxon>
    </lineage>
</organism>
<accession>A0ABP1PBW0</accession>
<dbReference type="PANTHER" id="PTHR23149:SF9">
    <property type="entry name" value="G PATCH DOMAIN-CONTAINING PROTEIN 4"/>
    <property type="match status" value="1"/>
</dbReference>
<protein>
    <recommendedName>
        <fullName evidence="1">G patch domain-containing protein 4</fullName>
    </recommendedName>
</protein>
<dbReference type="Proteomes" id="UP001642520">
    <property type="component" value="Unassembled WGS sequence"/>
</dbReference>
<dbReference type="PROSITE" id="PS50174">
    <property type="entry name" value="G_PATCH"/>
    <property type="match status" value="1"/>
</dbReference>
<evidence type="ECO:0000256" key="1">
    <source>
        <dbReference type="ARBA" id="ARBA00040365"/>
    </source>
</evidence>
<evidence type="ECO:0000313" key="4">
    <source>
        <dbReference type="Proteomes" id="UP001642520"/>
    </source>
</evidence>
<comment type="caution">
    <text evidence="3">The sequence shown here is derived from an EMBL/GenBank/DDBJ whole genome shotgun (WGS) entry which is preliminary data.</text>
</comment>
<proteinExistence type="predicted"/>
<dbReference type="SMART" id="SM00443">
    <property type="entry name" value="G_patch"/>
    <property type="match status" value="1"/>
</dbReference>
<dbReference type="InterPro" id="IPR050656">
    <property type="entry name" value="PINX1"/>
</dbReference>
<evidence type="ECO:0000313" key="3">
    <source>
        <dbReference type="EMBL" id="CAL7950724.1"/>
    </source>
</evidence>
<name>A0ABP1PBW0_XYLVO</name>